<protein>
    <submittedName>
        <fullName evidence="1">Uncharacterized protein</fullName>
    </submittedName>
</protein>
<sequence length="104" mass="11588">MEAALQLMQLSGESDVDVSGHGFSNSSAEVSMKRRRSEEVCDDDESQGSSISDITSAKRRKRNKFRSIVEIYERSREKIGDKVLGLLHRGILGHEAVGEESLTY</sequence>
<proteinExistence type="predicted"/>
<keyword evidence="2" id="KW-1185">Reference proteome</keyword>
<dbReference type="EMBL" id="CM042033">
    <property type="protein sequence ID" value="KAI3774522.1"/>
    <property type="molecule type" value="Genomic_DNA"/>
</dbReference>
<organism evidence="1 2">
    <name type="scientific">Smallanthus sonchifolius</name>
    <dbReference type="NCBI Taxonomy" id="185202"/>
    <lineage>
        <taxon>Eukaryota</taxon>
        <taxon>Viridiplantae</taxon>
        <taxon>Streptophyta</taxon>
        <taxon>Embryophyta</taxon>
        <taxon>Tracheophyta</taxon>
        <taxon>Spermatophyta</taxon>
        <taxon>Magnoliopsida</taxon>
        <taxon>eudicotyledons</taxon>
        <taxon>Gunneridae</taxon>
        <taxon>Pentapetalae</taxon>
        <taxon>asterids</taxon>
        <taxon>campanulids</taxon>
        <taxon>Asterales</taxon>
        <taxon>Asteraceae</taxon>
        <taxon>Asteroideae</taxon>
        <taxon>Heliantheae alliance</taxon>
        <taxon>Millerieae</taxon>
        <taxon>Smallanthus</taxon>
    </lineage>
</organism>
<comment type="caution">
    <text evidence="1">The sequence shown here is derived from an EMBL/GenBank/DDBJ whole genome shotgun (WGS) entry which is preliminary data.</text>
</comment>
<reference evidence="2" key="1">
    <citation type="journal article" date="2022" name="Mol. Ecol. Resour.">
        <title>The genomes of chicory, endive, great burdock and yacon provide insights into Asteraceae palaeo-polyploidization history and plant inulin production.</title>
        <authorList>
            <person name="Fan W."/>
            <person name="Wang S."/>
            <person name="Wang H."/>
            <person name="Wang A."/>
            <person name="Jiang F."/>
            <person name="Liu H."/>
            <person name="Zhao H."/>
            <person name="Xu D."/>
            <person name="Zhang Y."/>
        </authorList>
    </citation>
    <scope>NUCLEOTIDE SEQUENCE [LARGE SCALE GENOMIC DNA]</scope>
    <source>
        <strain evidence="2">cv. Yunnan</strain>
    </source>
</reference>
<reference evidence="1 2" key="2">
    <citation type="journal article" date="2022" name="Mol. Ecol. Resour.">
        <title>The genomes of chicory, endive, great burdock and yacon provide insights into Asteraceae paleo-polyploidization history and plant inulin production.</title>
        <authorList>
            <person name="Fan W."/>
            <person name="Wang S."/>
            <person name="Wang H."/>
            <person name="Wang A."/>
            <person name="Jiang F."/>
            <person name="Liu H."/>
            <person name="Zhao H."/>
            <person name="Xu D."/>
            <person name="Zhang Y."/>
        </authorList>
    </citation>
    <scope>NUCLEOTIDE SEQUENCE [LARGE SCALE GENOMIC DNA]</scope>
    <source>
        <strain evidence="2">cv. Yunnan</strain>
        <tissue evidence="1">Leaves</tissue>
    </source>
</reference>
<name>A0ACB9FVD3_9ASTR</name>
<evidence type="ECO:0000313" key="2">
    <source>
        <dbReference type="Proteomes" id="UP001056120"/>
    </source>
</evidence>
<evidence type="ECO:0000313" key="1">
    <source>
        <dbReference type="EMBL" id="KAI3774522.1"/>
    </source>
</evidence>
<gene>
    <name evidence="1" type="ORF">L1987_49080</name>
</gene>
<dbReference type="Proteomes" id="UP001056120">
    <property type="component" value="Linkage Group LG16"/>
</dbReference>
<accession>A0ACB9FVD3</accession>